<dbReference type="EMBL" id="BAAAZP010000116">
    <property type="protein sequence ID" value="GAA3690308.1"/>
    <property type="molecule type" value="Genomic_DNA"/>
</dbReference>
<dbReference type="SUPFAM" id="SSF47384">
    <property type="entry name" value="Homodimeric domain of signal transducing histidine kinase"/>
    <property type="match status" value="1"/>
</dbReference>
<keyword evidence="5" id="KW-0808">Transferase</keyword>
<dbReference type="InterPro" id="IPR004358">
    <property type="entry name" value="Sig_transdc_His_kin-like_C"/>
</dbReference>
<evidence type="ECO:0000256" key="8">
    <source>
        <dbReference type="ARBA" id="ARBA00022989"/>
    </source>
</evidence>
<evidence type="ECO:0000256" key="5">
    <source>
        <dbReference type="ARBA" id="ARBA00022679"/>
    </source>
</evidence>
<dbReference type="PANTHER" id="PTHR45436">
    <property type="entry name" value="SENSOR HISTIDINE KINASE YKOH"/>
    <property type="match status" value="1"/>
</dbReference>
<evidence type="ECO:0000256" key="9">
    <source>
        <dbReference type="ARBA" id="ARBA00023012"/>
    </source>
</evidence>
<dbReference type="InterPro" id="IPR003594">
    <property type="entry name" value="HATPase_dom"/>
</dbReference>
<evidence type="ECO:0000256" key="6">
    <source>
        <dbReference type="ARBA" id="ARBA00022692"/>
    </source>
</evidence>
<dbReference type="InterPro" id="IPR050428">
    <property type="entry name" value="TCS_sensor_his_kinase"/>
</dbReference>
<comment type="subcellular location">
    <subcellularLocation>
        <location evidence="2">Cell membrane</location>
    </subcellularLocation>
</comment>
<keyword evidence="8 12" id="KW-1133">Transmembrane helix</keyword>
<evidence type="ECO:0000256" key="11">
    <source>
        <dbReference type="SAM" id="MobiDB-lite"/>
    </source>
</evidence>
<keyword evidence="16" id="KW-1185">Reference proteome</keyword>
<evidence type="ECO:0000256" key="7">
    <source>
        <dbReference type="ARBA" id="ARBA00022777"/>
    </source>
</evidence>
<comment type="caution">
    <text evidence="15">The sequence shown here is derived from an EMBL/GenBank/DDBJ whole genome shotgun (WGS) entry which is preliminary data.</text>
</comment>
<evidence type="ECO:0000256" key="10">
    <source>
        <dbReference type="ARBA" id="ARBA00023136"/>
    </source>
</evidence>
<gene>
    <name evidence="15" type="ORF">GCM10022224_064700</name>
</gene>
<feature type="region of interest" description="Disordered" evidence="11">
    <location>
        <begin position="453"/>
        <end position="476"/>
    </location>
</feature>
<dbReference type="InterPro" id="IPR005467">
    <property type="entry name" value="His_kinase_dom"/>
</dbReference>
<feature type="domain" description="HAMP" evidence="14">
    <location>
        <begin position="182"/>
        <end position="235"/>
    </location>
</feature>
<dbReference type="SMART" id="SM00388">
    <property type="entry name" value="HisKA"/>
    <property type="match status" value="1"/>
</dbReference>
<dbReference type="PANTHER" id="PTHR45436:SF5">
    <property type="entry name" value="SENSOR HISTIDINE KINASE TRCS"/>
    <property type="match status" value="1"/>
</dbReference>
<dbReference type="PROSITE" id="PS50109">
    <property type="entry name" value="HIS_KIN"/>
    <property type="match status" value="1"/>
</dbReference>
<feature type="transmembrane region" description="Helical" evidence="12">
    <location>
        <begin position="15"/>
        <end position="36"/>
    </location>
</feature>
<accession>A0ABP7CJY7</accession>
<keyword evidence="4" id="KW-0597">Phosphoprotein</keyword>
<reference evidence="16" key="1">
    <citation type="journal article" date="2019" name="Int. J. Syst. Evol. Microbiol.">
        <title>The Global Catalogue of Microorganisms (GCM) 10K type strain sequencing project: providing services to taxonomists for standard genome sequencing and annotation.</title>
        <authorList>
            <consortium name="The Broad Institute Genomics Platform"/>
            <consortium name="The Broad Institute Genome Sequencing Center for Infectious Disease"/>
            <person name="Wu L."/>
            <person name="Ma J."/>
        </authorList>
    </citation>
    <scope>NUCLEOTIDE SEQUENCE [LARGE SCALE GENOMIC DNA]</scope>
    <source>
        <strain evidence="16">JCM 16904</strain>
    </source>
</reference>
<dbReference type="Gene3D" id="1.10.287.130">
    <property type="match status" value="1"/>
</dbReference>
<evidence type="ECO:0000256" key="1">
    <source>
        <dbReference type="ARBA" id="ARBA00000085"/>
    </source>
</evidence>
<comment type="catalytic activity">
    <reaction evidence="1">
        <text>ATP + protein L-histidine = ADP + protein N-phospho-L-histidine.</text>
        <dbReference type="EC" id="2.7.13.3"/>
    </reaction>
</comment>
<dbReference type="CDD" id="cd00082">
    <property type="entry name" value="HisKA"/>
    <property type="match status" value="1"/>
</dbReference>
<evidence type="ECO:0000256" key="12">
    <source>
        <dbReference type="SAM" id="Phobius"/>
    </source>
</evidence>
<dbReference type="InterPro" id="IPR003660">
    <property type="entry name" value="HAMP_dom"/>
</dbReference>
<keyword evidence="10 12" id="KW-0472">Membrane</keyword>
<feature type="domain" description="Histidine kinase" evidence="13">
    <location>
        <begin position="243"/>
        <end position="449"/>
    </location>
</feature>
<dbReference type="SMART" id="SM00387">
    <property type="entry name" value="HATPase_c"/>
    <property type="match status" value="1"/>
</dbReference>
<dbReference type="InterPro" id="IPR036097">
    <property type="entry name" value="HisK_dim/P_sf"/>
</dbReference>
<dbReference type="SUPFAM" id="SSF55874">
    <property type="entry name" value="ATPase domain of HSP90 chaperone/DNA topoisomerase II/histidine kinase"/>
    <property type="match status" value="1"/>
</dbReference>
<evidence type="ECO:0000259" key="13">
    <source>
        <dbReference type="PROSITE" id="PS50109"/>
    </source>
</evidence>
<dbReference type="Gene3D" id="3.30.565.10">
    <property type="entry name" value="Histidine kinase-like ATPase, C-terminal domain"/>
    <property type="match status" value="1"/>
</dbReference>
<evidence type="ECO:0000313" key="16">
    <source>
        <dbReference type="Proteomes" id="UP001500902"/>
    </source>
</evidence>
<dbReference type="Pfam" id="PF00512">
    <property type="entry name" value="HisKA"/>
    <property type="match status" value="1"/>
</dbReference>
<protein>
    <recommendedName>
        <fullName evidence="3">histidine kinase</fullName>
        <ecNumber evidence="3">2.7.13.3</ecNumber>
    </recommendedName>
</protein>
<dbReference type="EC" id="2.7.13.3" evidence="3"/>
<keyword evidence="9" id="KW-0902">Two-component regulatory system</keyword>
<evidence type="ECO:0000256" key="4">
    <source>
        <dbReference type="ARBA" id="ARBA00022553"/>
    </source>
</evidence>
<dbReference type="Proteomes" id="UP001500902">
    <property type="component" value="Unassembled WGS sequence"/>
</dbReference>
<dbReference type="Pfam" id="PF02518">
    <property type="entry name" value="HATPase_c"/>
    <property type="match status" value="1"/>
</dbReference>
<dbReference type="RefSeq" id="WP_344886559.1">
    <property type="nucleotide sequence ID" value="NZ_BAAAZP010000116.1"/>
</dbReference>
<proteinExistence type="predicted"/>
<keyword evidence="6 12" id="KW-0812">Transmembrane</keyword>
<dbReference type="PRINTS" id="PR00344">
    <property type="entry name" value="BCTRLSENSOR"/>
</dbReference>
<sequence>MDVWRDWTVRTRMTVLSTAVMALTCVGLVMLGLGLLRAHDMSHRVYSAYHRLGEVVFENAHRSVPPVIRQTRGLSAVQVVDPSGRVVAASPSLVGRPRLASFHPPARSRGGADRVLCQLPGLDGCMIVNALWLPDAAHRELLIYGFTPATPWYVNPFTLLVLLGSAGTIVAVAGFGISHVVGRTLRPVQAIRTALAEITTTDPGKRVPVPARHDEIWHLAMTVNQTLALLEAAFQRERQFTSDASHDLRTPIAAMRLRVEEAMLSRDPADWSRVGESLLAGLERLQAIVTDLLVISRLDAAAVKPTEVVNLSELVTDEVSSRAARQRLISVIEPGIMIAADALDCRRLLANLLDNAERHAASAVTVRVTRDNRDAVLEVADDGPGVPPDQRETIFHRFVRLADSRAKDAGGTGLGLAIARQIAESHHGALTLADSDEGARFVATFPLYRAAVEDEREGDPAAPDASHPRRTTHDVS</sequence>
<feature type="transmembrane region" description="Helical" evidence="12">
    <location>
        <begin position="153"/>
        <end position="177"/>
    </location>
</feature>
<dbReference type="PROSITE" id="PS50885">
    <property type="entry name" value="HAMP"/>
    <property type="match status" value="1"/>
</dbReference>
<name>A0ABP7CJY7_9ACTN</name>
<evidence type="ECO:0000313" key="15">
    <source>
        <dbReference type="EMBL" id="GAA3690308.1"/>
    </source>
</evidence>
<organism evidence="15 16">
    <name type="scientific">Nonomuraea antimicrobica</name>
    <dbReference type="NCBI Taxonomy" id="561173"/>
    <lineage>
        <taxon>Bacteria</taxon>
        <taxon>Bacillati</taxon>
        <taxon>Actinomycetota</taxon>
        <taxon>Actinomycetes</taxon>
        <taxon>Streptosporangiales</taxon>
        <taxon>Streptosporangiaceae</taxon>
        <taxon>Nonomuraea</taxon>
    </lineage>
</organism>
<keyword evidence="7" id="KW-0418">Kinase</keyword>
<evidence type="ECO:0000256" key="2">
    <source>
        <dbReference type="ARBA" id="ARBA00004236"/>
    </source>
</evidence>
<dbReference type="InterPro" id="IPR003661">
    <property type="entry name" value="HisK_dim/P_dom"/>
</dbReference>
<evidence type="ECO:0000256" key="3">
    <source>
        <dbReference type="ARBA" id="ARBA00012438"/>
    </source>
</evidence>
<evidence type="ECO:0000259" key="14">
    <source>
        <dbReference type="PROSITE" id="PS50885"/>
    </source>
</evidence>
<dbReference type="InterPro" id="IPR036890">
    <property type="entry name" value="HATPase_C_sf"/>
</dbReference>